<dbReference type="PROSITE" id="PS00448">
    <property type="entry name" value="CLOS_CELLULOSOME_RPT"/>
    <property type="match status" value="1"/>
</dbReference>
<dbReference type="OrthoDB" id="1818396at2"/>
<dbReference type="GO" id="GO:0004553">
    <property type="term" value="F:hydrolase activity, hydrolyzing O-glycosyl compounds"/>
    <property type="evidence" value="ECO:0007669"/>
    <property type="project" value="InterPro"/>
</dbReference>
<dbReference type="STRING" id="398512.Bccel_4962"/>
<feature type="compositionally biased region" description="Low complexity" evidence="1">
    <location>
        <begin position="283"/>
        <end position="297"/>
    </location>
</feature>
<dbReference type="InterPro" id="IPR008969">
    <property type="entry name" value="CarboxyPept-like_regulatory"/>
</dbReference>
<evidence type="ECO:0000313" key="4">
    <source>
        <dbReference type="Proteomes" id="UP000036923"/>
    </source>
</evidence>
<dbReference type="PROSITE" id="PS51257">
    <property type="entry name" value="PROKAR_LIPOPROTEIN"/>
    <property type="match status" value="1"/>
</dbReference>
<dbReference type="SUPFAM" id="SSF63446">
    <property type="entry name" value="Type I dockerin domain"/>
    <property type="match status" value="1"/>
</dbReference>
<gene>
    <name evidence="3" type="ORF">Bccel_4962</name>
</gene>
<reference evidence="4" key="1">
    <citation type="submission" date="2015-07" db="EMBL/GenBank/DDBJ databases">
        <title>Near-Complete Genome Sequence of the Cellulolytic Bacterium Bacteroides (Pseudobacteroides) cellulosolvens ATCC 35603.</title>
        <authorList>
            <person name="Dassa B."/>
            <person name="Utturkar S.M."/>
            <person name="Klingeman D.M."/>
            <person name="Hurt R.A."/>
            <person name="Keller M."/>
            <person name="Xu J."/>
            <person name="Reddy Y.H.K."/>
            <person name="Borovok I."/>
            <person name="Grinberg I.R."/>
            <person name="Lamed R."/>
            <person name="Zhivin O."/>
            <person name="Bayer E.A."/>
            <person name="Brown S.D."/>
        </authorList>
    </citation>
    <scope>NUCLEOTIDE SEQUENCE [LARGE SCALE GENOMIC DNA]</scope>
    <source>
        <strain evidence="4">DSM 2933</strain>
    </source>
</reference>
<dbReference type="GO" id="GO:0000272">
    <property type="term" value="P:polysaccharide catabolic process"/>
    <property type="evidence" value="ECO:0007669"/>
    <property type="project" value="InterPro"/>
</dbReference>
<name>A0A0L6JV29_9FIRM</name>
<sequence length="297" mass="33212" precursor="true">MYRKFLSIIFIVILMTACIPNTLFAAEQSESKVMVVGQSFEVGIDHMWYSQNPDIVEIEYRPCPAFQGCTHDYAIAVAPGTAILKSSNGYEIMEIKVIPKDTDVFKICGYIVPDFTYPDEVANEIRENFRVEVVGTGKSTLTNSKGYFEISDISKKSANYVVRIDNVGYLDREIIISSAFGDCQMSSIDSPIKMWAGDFAVNSAPDNVINMNDVIGLINSEYFNTYSEIHRYRPICDLNLDNVLNMGDVIILAKYFGKTSEDYPKPELKYSSNSAETPLPEHTPTVVPSPTPVVKEP</sequence>
<dbReference type="Proteomes" id="UP000036923">
    <property type="component" value="Unassembled WGS sequence"/>
</dbReference>
<dbReference type="EMBL" id="LGTC01000001">
    <property type="protein sequence ID" value="KNY29688.1"/>
    <property type="molecule type" value="Genomic_DNA"/>
</dbReference>
<feature type="chain" id="PRO_5005566479" description="Dockerin domain-containing protein" evidence="2">
    <location>
        <begin position="26"/>
        <end position="297"/>
    </location>
</feature>
<dbReference type="InterPro" id="IPR002105">
    <property type="entry name" value="Dockerin_1_rpt"/>
</dbReference>
<feature type="region of interest" description="Disordered" evidence="1">
    <location>
        <begin position="261"/>
        <end position="297"/>
    </location>
</feature>
<dbReference type="Gene3D" id="2.60.40.4130">
    <property type="match status" value="1"/>
</dbReference>
<dbReference type="AlphaFoldDB" id="A0A0L6JV29"/>
<feature type="signal peptide" evidence="2">
    <location>
        <begin position="1"/>
        <end position="25"/>
    </location>
</feature>
<evidence type="ECO:0000256" key="1">
    <source>
        <dbReference type="SAM" id="MobiDB-lite"/>
    </source>
</evidence>
<organism evidence="3 4">
    <name type="scientific">Pseudobacteroides cellulosolvens ATCC 35603 = DSM 2933</name>
    <dbReference type="NCBI Taxonomy" id="398512"/>
    <lineage>
        <taxon>Bacteria</taxon>
        <taxon>Bacillati</taxon>
        <taxon>Bacillota</taxon>
        <taxon>Clostridia</taxon>
        <taxon>Eubacteriales</taxon>
        <taxon>Oscillospiraceae</taxon>
        <taxon>Pseudobacteroides</taxon>
    </lineage>
</organism>
<keyword evidence="4" id="KW-1185">Reference proteome</keyword>
<dbReference type="InterPro" id="IPR036439">
    <property type="entry name" value="Dockerin_dom_sf"/>
</dbReference>
<evidence type="ECO:0008006" key="5">
    <source>
        <dbReference type="Google" id="ProtNLM"/>
    </source>
</evidence>
<evidence type="ECO:0000313" key="3">
    <source>
        <dbReference type="EMBL" id="KNY29688.1"/>
    </source>
</evidence>
<dbReference type="SUPFAM" id="SSF49464">
    <property type="entry name" value="Carboxypeptidase regulatory domain-like"/>
    <property type="match status" value="1"/>
</dbReference>
<protein>
    <recommendedName>
        <fullName evidence="5">Dockerin domain-containing protein</fullName>
    </recommendedName>
</protein>
<evidence type="ECO:0000256" key="2">
    <source>
        <dbReference type="SAM" id="SignalP"/>
    </source>
</evidence>
<comment type="caution">
    <text evidence="3">The sequence shown here is derived from an EMBL/GenBank/DDBJ whole genome shotgun (WGS) entry which is preliminary data.</text>
</comment>
<proteinExistence type="predicted"/>
<accession>A0A0L6JV29</accession>
<keyword evidence="2" id="KW-0732">Signal</keyword>
<dbReference type="RefSeq" id="WP_036935069.1">
    <property type="nucleotide sequence ID" value="NZ_JQKC01000001.1"/>
</dbReference>